<reference evidence="1 2" key="1">
    <citation type="submission" date="2021-03" db="EMBL/GenBank/DDBJ databases">
        <title>Sequencing the genomes of 1000 actinobacteria strains.</title>
        <authorList>
            <person name="Klenk H.-P."/>
        </authorList>
    </citation>
    <scope>NUCLEOTIDE SEQUENCE [LARGE SCALE GENOMIC DNA]</scope>
    <source>
        <strain evidence="1 2">DSM 13468</strain>
    </source>
</reference>
<proteinExistence type="predicted"/>
<dbReference type="RefSeq" id="WP_210097565.1">
    <property type="nucleotide sequence ID" value="NZ_BAAAIO010000001.1"/>
</dbReference>
<dbReference type="EMBL" id="JAGIOA010000001">
    <property type="protein sequence ID" value="MBP2378322.1"/>
    <property type="molecule type" value="Genomic_DNA"/>
</dbReference>
<accession>A0ABS4WQ47</accession>
<organism evidence="1 2">
    <name type="scientific">Microbacterium phyllosphaerae</name>
    <dbReference type="NCBI Taxonomy" id="124798"/>
    <lineage>
        <taxon>Bacteria</taxon>
        <taxon>Bacillati</taxon>
        <taxon>Actinomycetota</taxon>
        <taxon>Actinomycetes</taxon>
        <taxon>Micrococcales</taxon>
        <taxon>Microbacteriaceae</taxon>
        <taxon>Microbacterium</taxon>
    </lineage>
</organism>
<evidence type="ECO:0000313" key="2">
    <source>
        <dbReference type="Proteomes" id="UP000703720"/>
    </source>
</evidence>
<name>A0ABS4WQ47_9MICO</name>
<keyword evidence="2" id="KW-1185">Reference proteome</keyword>
<comment type="caution">
    <text evidence="1">The sequence shown here is derived from an EMBL/GenBank/DDBJ whole genome shotgun (WGS) entry which is preliminary data.</text>
</comment>
<sequence length="207" mass="21279">MNKFARTRRAFWGDVRFLIGIVLVVLSIGGVWAVVTASGPTTPVLQATRTIVRGEALVSGDFRVVDVGLGTIADRYLAPQDLRPGLVASRTIASGELMAGSSTEDADDSRTTTIVVESSTGIPADVEAGTVVELWHAPPLDDDEGTLDAPRILVADATVASVITTDAMLAAGGTSVEVVIDRAEVAEVLAAITGGSVLSIVPVGSTP</sequence>
<evidence type="ECO:0008006" key="3">
    <source>
        <dbReference type="Google" id="ProtNLM"/>
    </source>
</evidence>
<gene>
    <name evidence="1" type="ORF">JOF42_001817</name>
</gene>
<evidence type="ECO:0000313" key="1">
    <source>
        <dbReference type="EMBL" id="MBP2378322.1"/>
    </source>
</evidence>
<dbReference type="Proteomes" id="UP000703720">
    <property type="component" value="Unassembled WGS sequence"/>
</dbReference>
<protein>
    <recommendedName>
        <fullName evidence="3">SAF domain-containing protein</fullName>
    </recommendedName>
</protein>